<protein>
    <submittedName>
        <fullName evidence="1">Uncharacterized protein</fullName>
    </submittedName>
</protein>
<keyword evidence="2" id="KW-1185">Reference proteome</keyword>
<dbReference type="EMBL" id="PGOL01001887">
    <property type="protein sequence ID" value="PKI52994.1"/>
    <property type="molecule type" value="Genomic_DNA"/>
</dbReference>
<dbReference type="Proteomes" id="UP000233551">
    <property type="component" value="Unassembled WGS sequence"/>
</dbReference>
<reference evidence="1 2" key="1">
    <citation type="submission" date="2017-11" db="EMBL/GenBank/DDBJ databases">
        <title>De-novo sequencing of pomegranate (Punica granatum L.) genome.</title>
        <authorList>
            <person name="Akparov Z."/>
            <person name="Amiraslanov A."/>
            <person name="Hajiyeva S."/>
            <person name="Abbasov M."/>
            <person name="Kaur K."/>
            <person name="Hamwieh A."/>
            <person name="Solovyev V."/>
            <person name="Salamov A."/>
            <person name="Braich B."/>
            <person name="Kosarev P."/>
            <person name="Mahmoud A."/>
            <person name="Hajiyev E."/>
            <person name="Babayeva S."/>
            <person name="Izzatullayeva V."/>
            <person name="Mammadov A."/>
            <person name="Mammadov A."/>
            <person name="Sharifova S."/>
            <person name="Ojaghi J."/>
            <person name="Eynullazada K."/>
            <person name="Bayramov B."/>
            <person name="Abdulazimova A."/>
            <person name="Shahmuradov I."/>
        </authorList>
    </citation>
    <scope>NUCLEOTIDE SEQUENCE [LARGE SCALE GENOMIC DNA]</scope>
    <source>
        <strain evidence="2">cv. AG2017</strain>
        <tissue evidence="1">Leaf</tissue>
    </source>
</reference>
<evidence type="ECO:0000313" key="1">
    <source>
        <dbReference type="EMBL" id="PKI52994.1"/>
    </source>
</evidence>
<evidence type="ECO:0000313" key="2">
    <source>
        <dbReference type="Proteomes" id="UP000233551"/>
    </source>
</evidence>
<organism evidence="1 2">
    <name type="scientific">Punica granatum</name>
    <name type="common">Pomegranate</name>
    <dbReference type="NCBI Taxonomy" id="22663"/>
    <lineage>
        <taxon>Eukaryota</taxon>
        <taxon>Viridiplantae</taxon>
        <taxon>Streptophyta</taxon>
        <taxon>Embryophyta</taxon>
        <taxon>Tracheophyta</taxon>
        <taxon>Spermatophyta</taxon>
        <taxon>Magnoliopsida</taxon>
        <taxon>eudicotyledons</taxon>
        <taxon>Gunneridae</taxon>
        <taxon>Pentapetalae</taxon>
        <taxon>rosids</taxon>
        <taxon>malvids</taxon>
        <taxon>Myrtales</taxon>
        <taxon>Lythraceae</taxon>
        <taxon>Punica</taxon>
    </lineage>
</organism>
<sequence>MTIKQQKLDIARKVKGGYRALKEERTRERRWRHKRREEAVFRAWTANAPPAPTSRTPKPKNWWWGGIELAADPIPIMQTVRRAQ</sequence>
<dbReference type="AlphaFoldDB" id="A0A2I0J9S1"/>
<name>A0A2I0J9S1_PUNGR</name>
<gene>
    <name evidence="1" type="ORF">CRG98_026574</name>
</gene>
<accession>A0A2I0J9S1</accession>
<comment type="caution">
    <text evidence="1">The sequence shown here is derived from an EMBL/GenBank/DDBJ whole genome shotgun (WGS) entry which is preliminary data.</text>
</comment>
<proteinExistence type="predicted"/>